<feature type="compositionally biased region" description="Basic residues" evidence="6">
    <location>
        <begin position="8"/>
        <end position="17"/>
    </location>
</feature>
<keyword evidence="3" id="KW-0378">Hydrolase</keyword>
<protein>
    <recommendedName>
        <fullName evidence="11">DEAD/DEAH box helicase domain-containing protein</fullName>
    </recommendedName>
</protein>
<proteinExistence type="inferred from homology"/>
<feature type="compositionally biased region" description="Basic and acidic residues" evidence="6">
    <location>
        <begin position="18"/>
        <end position="31"/>
    </location>
</feature>
<dbReference type="InterPro" id="IPR001650">
    <property type="entry name" value="Helicase_C-like"/>
</dbReference>
<evidence type="ECO:0000313" key="10">
    <source>
        <dbReference type="Proteomes" id="UP001190700"/>
    </source>
</evidence>
<evidence type="ECO:0000256" key="3">
    <source>
        <dbReference type="ARBA" id="ARBA00022801"/>
    </source>
</evidence>
<evidence type="ECO:0000256" key="6">
    <source>
        <dbReference type="SAM" id="MobiDB-lite"/>
    </source>
</evidence>
<dbReference type="Pfam" id="PF00271">
    <property type="entry name" value="Helicase_C"/>
    <property type="match status" value="1"/>
</dbReference>
<dbReference type="CDD" id="cd18787">
    <property type="entry name" value="SF2_C_DEAD"/>
    <property type="match status" value="1"/>
</dbReference>
<evidence type="ECO:0000259" key="7">
    <source>
        <dbReference type="PROSITE" id="PS51192"/>
    </source>
</evidence>
<evidence type="ECO:0000256" key="2">
    <source>
        <dbReference type="ARBA" id="ARBA00022741"/>
    </source>
</evidence>
<reference evidence="9 10" key="1">
    <citation type="journal article" date="2015" name="Genome Biol. Evol.">
        <title>Comparative Genomics of a Bacterivorous Green Alga Reveals Evolutionary Causalities and Consequences of Phago-Mixotrophic Mode of Nutrition.</title>
        <authorList>
            <person name="Burns J.A."/>
            <person name="Paasch A."/>
            <person name="Narechania A."/>
            <person name="Kim E."/>
        </authorList>
    </citation>
    <scope>NUCLEOTIDE SEQUENCE [LARGE SCALE GENOMIC DNA]</scope>
    <source>
        <strain evidence="9 10">PLY_AMNH</strain>
    </source>
</reference>
<keyword evidence="5" id="KW-0067">ATP-binding</keyword>
<dbReference type="InterPro" id="IPR014001">
    <property type="entry name" value="Helicase_ATP-bd"/>
</dbReference>
<dbReference type="GO" id="GO:0016787">
    <property type="term" value="F:hydrolase activity"/>
    <property type="evidence" value="ECO:0007669"/>
    <property type="project" value="UniProtKB-KW"/>
</dbReference>
<dbReference type="EMBL" id="LGRX02012806">
    <property type="protein sequence ID" value="KAK3266828.1"/>
    <property type="molecule type" value="Genomic_DNA"/>
</dbReference>
<comment type="similarity">
    <text evidence="1">Belongs to the DEAD box helicase family. DDX21/DDX50 subfamily.</text>
</comment>
<dbReference type="GO" id="GO:0003676">
    <property type="term" value="F:nucleic acid binding"/>
    <property type="evidence" value="ECO:0007669"/>
    <property type="project" value="InterPro"/>
</dbReference>
<dbReference type="GO" id="GO:0005829">
    <property type="term" value="C:cytosol"/>
    <property type="evidence" value="ECO:0007669"/>
    <property type="project" value="TreeGrafter"/>
</dbReference>
<comment type="caution">
    <text evidence="9">The sequence shown here is derived from an EMBL/GenBank/DDBJ whole genome shotgun (WGS) entry which is preliminary data.</text>
</comment>
<feature type="region of interest" description="Disordered" evidence="6">
    <location>
        <begin position="536"/>
        <end position="694"/>
    </location>
</feature>
<evidence type="ECO:0000256" key="4">
    <source>
        <dbReference type="ARBA" id="ARBA00022806"/>
    </source>
</evidence>
<evidence type="ECO:0000256" key="1">
    <source>
        <dbReference type="ARBA" id="ARBA00006517"/>
    </source>
</evidence>
<dbReference type="SMART" id="SM00490">
    <property type="entry name" value="HELICc"/>
    <property type="match status" value="1"/>
</dbReference>
<dbReference type="CDD" id="cd00268">
    <property type="entry name" value="DEADc"/>
    <property type="match status" value="1"/>
</dbReference>
<dbReference type="InterPro" id="IPR050079">
    <property type="entry name" value="DEAD_box_RNA_helicase"/>
</dbReference>
<sequence length="694" mass="75705">MGVDYVARKRGKKNAKRMRSDSSEFTDSERRIRQKPAHKRIRKICKGACYSAPPLPPSLRNVEVEDEELSVRKQKRQRVEEKRKAAAERLSAVGPPESSAAAPQAATVSPRPSKPGEVLAEGEVPNTFNKYLSILKYAAPTAVQDRCWEAAVLGRDMLVIAPPGSGKTLAYLLPGARHAARAQVAPMDAEDGGFSAVCAPAALVLVPTRELAVQVMAAGKYLRKLFRINACVVYGGAPLEDQLRALEEKAPPLLIATPGRVTHLLRIRRLDLSGTDFVAMDEADKMMTLGFEEQLAAIREALPQKRQNLFLSATFPPTVAAMAKIWLRNPKCLRVNSSSQEDAQEPTAASHASEPGGAKSGGASVPSGVVETVHVCAEHKKSKKLLKFLDKEVAEAKAKGQRNLPRFLVFANRISTVKFICDLLKKHQHRTALLHGKQPQGDRERALQEFKAGKVTVLVATDVAGRGIHIQGLPHYVHRVGRTGRAGAAGSAFTFFTRNFAAVAPDLVQRLKAASQEMDPNLVALAAIAVKAGIQGKAQLSSIKAAERGDDEEMEEGEDDATEMASENGDEEEGEEDDEDGEDNDDEEEEADEDDGEEEDEEVAGSEEEEEDDDSDEEQDDDDNADGSDEEEVDDSEMDGEDEEEEEEEDVDEQQEKEAMQSGRSAPAKGRRRGGQSHEAANRKILMNRKAPLI</sequence>
<evidence type="ECO:0008006" key="11">
    <source>
        <dbReference type="Google" id="ProtNLM"/>
    </source>
</evidence>
<dbReference type="InterPro" id="IPR027417">
    <property type="entry name" value="P-loop_NTPase"/>
</dbReference>
<feature type="region of interest" description="Disordered" evidence="6">
    <location>
        <begin position="52"/>
        <end position="120"/>
    </location>
</feature>
<evidence type="ECO:0000256" key="5">
    <source>
        <dbReference type="ARBA" id="ARBA00022840"/>
    </source>
</evidence>
<dbReference type="Proteomes" id="UP001190700">
    <property type="component" value="Unassembled WGS sequence"/>
</dbReference>
<feature type="compositionally biased region" description="Acidic residues" evidence="6">
    <location>
        <begin position="549"/>
        <end position="653"/>
    </location>
</feature>
<dbReference type="PROSITE" id="PS51194">
    <property type="entry name" value="HELICASE_CTER"/>
    <property type="match status" value="1"/>
</dbReference>
<feature type="region of interest" description="Disordered" evidence="6">
    <location>
        <begin position="1"/>
        <end position="39"/>
    </location>
</feature>
<dbReference type="AlphaFoldDB" id="A0AAE0FWB3"/>
<feature type="compositionally biased region" description="Low complexity" evidence="6">
    <location>
        <begin position="95"/>
        <end position="110"/>
    </location>
</feature>
<organism evidence="9 10">
    <name type="scientific">Cymbomonas tetramitiformis</name>
    <dbReference type="NCBI Taxonomy" id="36881"/>
    <lineage>
        <taxon>Eukaryota</taxon>
        <taxon>Viridiplantae</taxon>
        <taxon>Chlorophyta</taxon>
        <taxon>Pyramimonadophyceae</taxon>
        <taxon>Pyramimonadales</taxon>
        <taxon>Pyramimonadaceae</taxon>
        <taxon>Cymbomonas</taxon>
    </lineage>
</organism>
<dbReference type="InterPro" id="IPR011545">
    <property type="entry name" value="DEAD/DEAH_box_helicase_dom"/>
</dbReference>
<feature type="domain" description="Helicase ATP-binding" evidence="7">
    <location>
        <begin position="148"/>
        <end position="333"/>
    </location>
</feature>
<dbReference type="Gene3D" id="3.40.50.300">
    <property type="entry name" value="P-loop containing nucleotide triphosphate hydrolases"/>
    <property type="match status" value="2"/>
</dbReference>
<feature type="region of interest" description="Disordered" evidence="6">
    <location>
        <begin position="337"/>
        <end position="365"/>
    </location>
</feature>
<dbReference type="PANTHER" id="PTHR47959:SF1">
    <property type="entry name" value="ATP-DEPENDENT RNA HELICASE DBPA"/>
    <property type="match status" value="1"/>
</dbReference>
<dbReference type="SUPFAM" id="SSF52540">
    <property type="entry name" value="P-loop containing nucleoside triphosphate hydrolases"/>
    <property type="match status" value="1"/>
</dbReference>
<gene>
    <name evidence="9" type="ORF">CYMTET_24579</name>
</gene>
<dbReference type="GO" id="GO:0005524">
    <property type="term" value="F:ATP binding"/>
    <property type="evidence" value="ECO:0007669"/>
    <property type="project" value="UniProtKB-KW"/>
</dbReference>
<dbReference type="Pfam" id="PF00270">
    <property type="entry name" value="DEAD"/>
    <property type="match status" value="1"/>
</dbReference>
<feature type="compositionally biased region" description="Basic and acidic residues" evidence="6">
    <location>
        <begin position="77"/>
        <end position="87"/>
    </location>
</feature>
<evidence type="ECO:0000259" key="8">
    <source>
        <dbReference type="PROSITE" id="PS51194"/>
    </source>
</evidence>
<dbReference type="SMART" id="SM00487">
    <property type="entry name" value="DEXDc"/>
    <property type="match status" value="1"/>
</dbReference>
<keyword evidence="10" id="KW-1185">Reference proteome</keyword>
<accession>A0AAE0FWB3</accession>
<evidence type="ECO:0000313" key="9">
    <source>
        <dbReference type="EMBL" id="KAK3266828.1"/>
    </source>
</evidence>
<feature type="domain" description="Helicase C-terminal" evidence="8">
    <location>
        <begin position="381"/>
        <end position="580"/>
    </location>
</feature>
<dbReference type="GO" id="GO:0003724">
    <property type="term" value="F:RNA helicase activity"/>
    <property type="evidence" value="ECO:0007669"/>
    <property type="project" value="TreeGrafter"/>
</dbReference>
<dbReference type="InterPro" id="IPR044742">
    <property type="entry name" value="DEAD/DEAH_RhlB"/>
</dbReference>
<name>A0AAE0FWB3_9CHLO</name>
<dbReference type="PANTHER" id="PTHR47959">
    <property type="entry name" value="ATP-DEPENDENT RNA HELICASE RHLE-RELATED"/>
    <property type="match status" value="1"/>
</dbReference>
<keyword evidence="4" id="KW-0347">Helicase</keyword>
<keyword evidence="2" id="KW-0547">Nucleotide-binding</keyword>
<dbReference type="PROSITE" id="PS51192">
    <property type="entry name" value="HELICASE_ATP_BIND_1"/>
    <property type="match status" value="1"/>
</dbReference>